<comment type="subcellular location">
    <subcellularLocation>
        <location evidence="8 9">Cytoplasm</location>
    </subcellularLocation>
    <subcellularLocation>
        <location evidence="8 9">Cytoplasmic vesicle</location>
        <location evidence="8 9">COPI-coated vesicle membrane</location>
        <topology evidence="8 9">Peripheral membrane protein</topology>
        <orientation evidence="8 9">Cytoplasmic side</orientation>
    </subcellularLocation>
    <subcellularLocation>
        <location evidence="8 9">Golgi apparatus membrane</location>
        <topology evidence="8 9">Peripheral membrane protein</topology>
        <orientation evidence="8 9">Cytoplasmic side</orientation>
    </subcellularLocation>
</comment>
<dbReference type="EMBL" id="UYSU01036848">
    <property type="protein sequence ID" value="VDL98240.1"/>
    <property type="molecule type" value="Genomic_DNA"/>
</dbReference>
<dbReference type="PANTHER" id="PTHR10121">
    <property type="entry name" value="COATOMER SUBUNIT DELTA"/>
    <property type="match status" value="1"/>
</dbReference>
<dbReference type="SUPFAM" id="SSF49447">
    <property type="entry name" value="Second domain of Mu2 adaptin subunit (ap50) of ap2 adaptor"/>
    <property type="match status" value="1"/>
</dbReference>
<dbReference type="InterPro" id="IPR027059">
    <property type="entry name" value="Coatomer_dsu"/>
</dbReference>
<dbReference type="GO" id="GO:0006890">
    <property type="term" value="P:retrograde vesicle-mediated transport, Golgi to endoplasmic reticulum"/>
    <property type="evidence" value="ECO:0007669"/>
    <property type="project" value="UniProtKB-UniRule"/>
</dbReference>
<evidence type="ECO:0000256" key="5">
    <source>
        <dbReference type="ARBA" id="ARBA00022927"/>
    </source>
</evidence>
<organism evidence="13">
    <name type="scientific">Schistocephalus solidus</name>
    <name type="common">Tapeworm</name>
    <dbReference type="NCBI Taxonomy" id="70667"/>
    <lineage>
        <taxon>Eukaryota</taxon>
        <taxon>Metazoa</taxon>
        <taxon>Spiralia</taxon>
        <taxon>Lophotrochozoa</taxon>
        <taxon>Platyhelminthes</taxon>
        <taxon>Cestoda</taxon>
        <taxon>Eucestoda</taxon>
        <taxon>Diphyllobothriidea</taxon>
        <taxon>Diphyllobothriidae</taxon>
        <taxon>Schistocephalus</taxon>
    </lineage>
</organism>
<dbReference type="PANTHER" id="PTHR10121:SF0">
    <property type="entry name" value="COATOMER SUBUNIT DELTA"/>
    <property type="match status" value="1"/>
</dbReference>
<comment type="similarity">
    <text evidence="1 8">Belongs to the adaptor complexes medium subunit family. Delta-COP subfamily.</text>
</comment>
<evidence type="ECO:0000313" key="11">
    <source>
        <dbReference type="EMBL" id="VDL98240.1"/>
    </source>
</evidence>
<dbReference type="STRING" id="70667.A0A183T5V7"/>
<keyword evidence="6 8" id="KW-0333">Golgi apparatus</keyword>
<evidence type="ECO:0000256" key="7">
    <source>
        <dbReference type="ARBA" id="ARBA00023329"/>
    </source>
</evidence>
<evidence type="ECO:0000259" key="10">
    <source>
        <dbReference type="PROSITE" id="PS51072"/>
    </source>
</evidence>
<feature type="domain" description="MHD" evidence="10">
    <location>
        <begin position="1"/>
        <end position="227"/>
    </location>
</feature>
<dbReference type="Proteomes" id="UP000275846">
    <property type="component" value="Unassembled WGS sequence"/>
</dbReference>
<comment type="subunit">
    <text evidence="8">Oligomeric complex that consists of at least the alpha, beta, beta', gamma, delta, epsilon and zeta subunits.</text>
</comment>
<dbReference type="InterPro" id="IPR028565">
    <property type="entry name" value="MHD"/>
</dbReference>
<dbReference type="OrthoDB" id="10266042at2759"/>
<evidence type="ECO:0000256" key="8">
    <source>
        <dbReference type="RuleBase" id="RU364018"/>
    </source>
</evidence>
<sequence length="227" mass="25316">MEKAVVKAAEKILCYTQRRCNDWINGRTLQLSAQTARAGQRRKSFAILSDVAAEGWLQTKPGGKSFPIGQEVGVLKWRLQTQDETCMPIIINCWPNEIPGGFEVNIEYELQDTSLSLMNFLVKIPLPPGSKAPMVGSCDGDYEVDLRHSQLLWSRPLVDDDNATGSLEFTVKAERGAKADLFFPINVDFSSKISFCGIQIIKALDTNSNPVKFSTEANFHPDRYEIA</sequence>
<evidence type="ECO:0000256" key="3">
    <source>
        <dbReference type="ARBA" id="ARBA00022490"/>
    </source>
</evidence>
<gene>
    <name evidence="11" type="ORF">SSLN_LOCUS11855</name>
</gene>
<dbReference type="GO" id="GO:0015031">
    <property type="term" value="P:protein transport"/>
    <property type="evidence" value="ECO:0007669"/>
    <property type="project" value="UniProtKB-KW"/>
</dbReference>
<protein>
    <recommendedName>
        <fullName evidence="8">Coatomer subunit delta</fullName>
    </recommendedName>
</protein>
<keyword evidence="8" id="KW-0472">Membrane</keyword>
<keyword evidence="5 8" id="KW-0653">Protein transport</keyword>
<dbReference type="Gene3D" id="2.60.40.1170">
    <property type="entry name" value="Mu homology domain, subdomain B"/>
    <property type="match status" value="2"/>
</dbReference>
<evidence type="ECO:0000256" key="9">
    <source>
        <dbReference type="RuleBase" id="RU366052"/>
    </source>
</evidence>
<dbReference type="InterPro" id="IPR036168">
    <property type="entry name" value="AP2_Mu_C_sf"/>
</dbReference>
<dbReference type="GO" id="GO:0051645">
    <property type="term" value="P:Golgi localization"/>
    <property type="evidence" value="ECO:0007669"/>
    <property type="project" value="TreeGrafter"/>
</dbReference>
<keyword evidence="2 8" id="KW-0813">Transport</keyword>
<keyword evidence="12" id="KW-1185">Reference proteome</keyword>
<evidence type="ECO:0000256" key="1">
    <source>
        <dbReference type="ARBA" id="ARBA00010516"/>
    </source>
</evidence>
<dbReference type="GO" id="GO:0030126">
    <property type="term" value="C:COPI vesicle coat"/>
    <property type="evidence" value="ECO:0007669"/>
    <property type="project" value="UniProtKB-UniRule"/>
</dbReference>
<dbReference type="GO" id="GO:0006888">
    <property type="term" value="P:endoplasmic reticulum to Golgi vesicle-mediated transport"/>
    <property type="evidence" value="ECO:0007669"/>
    <property type="project" value="TreeGrafter"/>
</dbReference>
<evidence type="ECO:0000313" key="12">
    <source>
        <dbReference type="Proteomes" id="UP000275846"/>
    </source>
</evidence>
<dbReference type="PROSITE" id="PS51072">
    <property type="entry name" value="MHD"/>
    <property type="match status" value="1"/>
</dbReference>
<proteinExistence type="inferred from homology"/>
<evidence type="ECO:0000256" key="4">
    <source>
        <dbReference type="ARBA" id="ARBA00022892"/>
    </source>
</evidence>
<dbReference type="CDD" id="cd09254">
    <property type="entry name" value="AP_delta-COPI_MHD"/>
    <property type="match status" value="1"/>
</dbReference>
<accession>A0A183T5V7</accession>
<name>A0A183T5V7_SCHSO</name>
<keyword evidence="7 8" id="KW-0968">Cytoplasmic vesicle</keyword>
<evidence type="ECO:0000256" key="2">
    <source>
        <dbReference type="ARBA" id="ARBA00022448"/>
    </source>
</evidence>
<evidence type="ECO:0000313" key="13">
    <source>
        <dbReference type="WBParaSite" id="SSLN_0001230501-mRNA-1"/>
    </source>
</evidence>
<evidence type="ECO:0000256" key="6">
    <source>
        <dbReference type="ARBA" id="ARBA00023034"/>
    </source>
</evidence>
<dbReference type="WBParaSite" id="SSLN_0001230501-mRNA-1">
    <property type="protein sequence ID" value="SSLN_0001230501-mRNA-1"/>
    <property type="gene ID" value="SSLN_0001230501"/>
</dbReference>
<dbReference type="Pfam" id="PF00928">
    <property type="entry name" value="Adap_comp_sub"/>
    <property type="match status" value="1"/>
</dbReference>
<comment type="function">
    <text evidence="8">The coatomer is a cytosolic protein complex that binds to dilysine motifs and reversibly associates with Golgi non-clathrin-coated vesicles, which further mediate biosynthetic protein transport from the ER, via the Golgi up to the trans Golgi network. Coatomer complex is required for budding from Golgi membranes, and is essential for the retrograde Golgi-to-ER transport of dilysine-tagged proteins.</text>
</comment>
<dbReference type="AlphaFoldDB" id="A0A183T5V7"/>
<dbReference type="GO" id="GO:0000139">
    <property type="term" value="C:Golgi membrane"/>
    <property type="evidence" value="ECO:0007669"/>
    <property type="project" value="UniProtKB-SubCell"/>
</dbReference>
<keyword evidence="3 8" id="KW-0963">Cytoplasm</keyword>
<reference evidence="13" key="1">
    <citation type="submission" date="2016-06" db="UniProtKB">
        <authorList>
            <consortium name="WormBaseParasite"/>
        </authorList>
    </citation>
    <scope>IDENTIFICATION</scope>
</reference>
<reference evidence="11 12" key="2">
    <citation type="submission" date="2018-11" db="EMBL/GenBank/DDBJ databases">
        <authorList>
            <consortium name="Pathogen Informatics"/>
        </authorList>
    </citation>
    <scope>NUCLEOTIDE SEQUENCE [LARGE SCALE GENOMIC DNA]</scope>
    <source>
        <strain evidence="11 12">NST_G2</strain>
    </source>
</reference>
<keyword evidence="4 8" id="KW-0931">ER-Golgi transport</keyword>